<dbReference type="GO" id="GO:0016625">
    <property type="term" value="F:oxidoreductase activity, acting on the aldehyde or oxo group of donors, iron-sulfur protein as acceptor"/>
    <property type="evidence" value="ECO:0007669"/>
    <property type="project" value="InterPro"/>
</dbReference>
<feature type="domain" description="Aldehyde ferredoxin oxidoreductase C-terminal" evidence="2">
    <location>
        <begin position="1"/>
        <end position="66"/>
    </location>
</feature>
<evidence type="ECO:0000259" key="2">
    <source>
        <dbReference type="Pfam" id="PF01314"/>
    </source>
</evidence>
<feature type="non-terminal residue" evidence="3">
    <location>
        <position position="1"/>
    </location>
</feature>
<feature type="compositionally biased region" description="Basic and acidic residues" evidence="1">
    <location>
        <begin position="1"/>
        <end position="15"/>
    </location>
</feature>
<evidence type="ECO:0000313" key="4">
    <source>
        <dbReference type="Proteomes" id="UP000293535"/>
    </source>
</evidence>
<dbReference type="InterPro" id="IPR001203">
    <property type="entry name" value="OxRdtase_Ald_Fedxn_C"/>
</dbReference>
<dbReference type="InterPro" id="IPR051919">
    <property type="entry name" value="W-dependent_AOR"/>
</dbReference>
<reference evidence="3 4" key="1">
    <citation type="submission" date="2018-12" db="EMBL/GenBank/DDBJ databases">
        <title>Draft genome sequence of Haloarcula hispinica strain 18.1, an halophilic archaeon isolated from Chott El Jerid of Southern Tunisia.</title>
        <authorList>
            <person name="Najjari A."/>
            <person name="Ben Dhia O."/>
            <person name="Ferjani R."/>
            <person name="Mahjoubi M."/>
            <person name="Sghaier H."/>
            <person name="Elshahed M."/>
            <person name="Ouzari H.I."/>
            <person name="Cherid A."/>
            <person name="Youssef N."/>
        </authorList>
    </citation>
    <scope>NUCLEOTIDE SEQUENCE [LARGE SCALE GENOMIC DNA]</scope>
    <source>
        <strain evidence="3 4">18.1</strain>
    </source>
</reference>
<evidence type="ECO:0000256" key="1">
    <source>
        <dbReference type="SAM" id="MobiDB-lite"/>
    </source>
</evidence>
<evidence type="ECO:0000313" key="3">
    <source>
        <dbReference type="EMBL" id="RYJ11545.1"/>
    </source>
</evidence>
<dbReference type="AlphaFoldDB" id="A0A482TGU8"/>
<name>A0A482TGU8_HALHI</name>
<dbReference type="SUPFAM" id="SSF48310">
    <property type="entry name" value="Aldehyde ferredoxin oxidoreductase, C-terminal domains"/>
    <property type="match status" value="1"/>
</dbReference>
<dbReference type="Gene3D" id="1.10.599.10">
    <property type="entry name" value="Aldehyde Ferredoxin Oxidoreductase Protein, subunit A, domain 3"/>
    <property type="match status" value="1"/>
</dbReference>
<feature type="compositionally biased region" description="Basic and acidic residues" evidence="1">
    <location>
        <begin position="50"/>
        <end position="62"/>
    </location>
</feature>
<dbReference type="GO" id="GO:0051536">
    <property type="term" value="F:iron-sulfur cluster binding"/>
    <property type="evidence" value="ECO:0007669"/>
    <property type="project" value="InterPro"/>
</dbReference>
<protein>
    <submittedName>
        <fullName evidence="3">Aldehyde ferredoxin oxidoreductase</fullName>
    </submittedName>
</protein>
<comment type="caution">
    <text evidence="3">The sequence shown here is derived from an EMBL/GenBank/DDBJ whole genome shotgun (WGS) entry which is preliminary data.</text>
</comment>
<feature type="compositionally biased region" description="Polar residues" evidence="1">
    <location>
        <begin position="70"/>
        <end position="83"/>
    </location>
</feature>
<dbReference type="EMBL" id="RZIG01000002">
    <property type="protein sequence ID" value="RYJ11545.1"/>
    <property type="molecule type" value="Genomic_DNA"/>
</dbReference>
<dbReference type="Proteomes" id="UP000293535">
    <property type="component" value="Unassembled WGS sequence"/>
</dbReference>
<proteinExistence type="predicted"/>
<feature type="region of interest" description="Disordered" evidence="1">
    <location>
        <begin position="1"/>
        <end position="33"/>
    </location>
</feature>
<dbReference type="GO" id="GO:0009055">
    <property type="term" value="F:electron transfer activity"/>
    <property type="evidence" value="ECO:0007669"/>
    <property type="project" value="InterPro"/>
</dbReference>
<accession>A0A482TGU8</accession>
<dbReference type="PANTHER" id="PTHR30038:SF0">
    <property type="entry name" value="TUNGSTEN-CONTAINING ALDEHYDE FERREDOXIN OXIDOREDUCTASE"/>
    <property type="match status" value="1"/>
</dbReference>
<feature type="region of interest" description="Disordered" evidence="1">
    <location>
        <begin position="48"/>
        <end position="83"/>
    </location>
</feature>
<organism evidence="3 4">
    <name type="scientific">Haloarcula hispanica</name>
    <dbReference type="NCBI Taxonomy" id="51589"/>
    <lineage>
        <taxon>Archaea</taxon>
        <taxon>Methanobacteriati</taxon>
        <taxon>Methanobacteriota</taxon>
        <taxon>Stenosarchaea group</taxon>
        <taxon>Halobacteria</taxon>
        <taxon>Halobacteriales</taxon>
        <taxon>Haloarculaceae</taxon>
        <taxon>Haloarcula</taxon>
    </lineage>
</organism>
<dbReference type="Pfam" id="PF01314">
    <property type="entry name" value="AFOR_C"/>
    <property type="match status" value="1"/>
</dbReference>
<dbReference type="InterPro" id="IPR013985">
    <property type="entry name" value="Ald_Fedxn_OxRdtase_dom3"/>
</dbReference>
<dbReference type="InterPro" id="IPR036021">
    <property type="entry name" value="Tungsten_al_ferr_oxy-like_C"/>
</dbReference>
<dbReference type="PANTHER" id="PTHR30038">
    <property type="entry name" value="ALDEHYDE FERREDOXIN OXIDOREDUCTASE"/>
    <property type="match status" value="1"/>
</dbReference>
<gene>
    <name evidence="3" type="ORF">ELS20_06555</name>
</gene>
<dbReference type="RefSeq" id="WP_242493340.1">
    <property type="nucleotide sequence ID" value="NZ_JAFKAA010000002.1"/>
</dbReference>
<sequence>FNVREGVSRADDELPAKLQEPLDSGPNAGAAIDTESFDAMLDEYYSQRGWDADGRPTPETIERLGLTDAVDQSTRPADTTLGE</sequence>